<accession>A0ABS7FF38</accession>
<gene>
    <name evidence="2" type="ORF">KIF53_12210</name>
</gene>
<dbReference type="RefSeq" id="WP_043581052.1">
    <property type="nucleotide sequence ID" value="NZ_CP142381.1"/>
</dbReference>
<evidence type="ECO:0000313" key="2">
    <source>
        <dbReference type="EMBL" id="MBW8288391.1"/>
    </source>
</evidence>
<feature type="transmembrane region" description="Helical" evidence="1">
    <location>
        <begin position="88"/>
        <end position="110"/>
    </location>
</feature>
<protein>
    <submittedName>
        <fullName evidence="2">Uncharacterized protein</fullName>
    </submittedName>
</protein>
<comment type="caution">
    <text evidence="2">The sequence shown here is derived from an EMBL/GenBank/DDBJ whole genome shotgun (WGS) entry which is preliminary data.</text>
</comment>
<organism evidence="2 3">
    <name type="scientific">Chromobacterium subtsugae</name>
    <dbReference type="NCBI Taxonomy" id="251747"/>
    <lineage>
        <taxon>Bacteria</taxon>
        <taxon>Pseudomonadati</taxon>
        <taxon>Pseudomonadota</taxon>
        <taxon>Betaproteobacteria</taxon>
        <taxon>Neisseriales</taxon>
        <taxon>Chromobacteriaceae</taxon>
        <taxon>Chromobacterium</taxon>
    </lineage>
</organism>
<dbReference type="GeneID" id="89684125"/>
<reference evidence="2 3" key="1">
    <citation type="submission" date="2021-05" db="EMBL/GenBank/DDBJ databases">
        <title>Draft Whole Genome Sequencing Of Biosensor Chromobacterium violaceum Strain CV026 Reveals A Regulatory RNA In Chromobacterium violaceum Phenotype Regulatory Network.</title>
        <authorList>
            <person name="Hong K.W."/>
            <person name="Chan K.G."/>
            <person name="Chang C.-Y."/>
        </authorList>
    </citation>
    <scope>NUCLEOTIDE SEQUENCE [LARGE SCALE GENOMIC DNA]</scope>
    <source>
        <strain evidence="2 3">ATCC 31532</strain>
    </source>
</reference>
<keyword evidence="1" id="KW-1133">Transmembrane helix</keyword>
<keyword evidence="1" id="KW-0812">Transmembrane</keyword>
<dbReference type="EMBL" id="JAHDTB010000009">
    <property type="protein sequence ID" value="MBW8288391.1"/>
    <property type="molecule type" value="Genomic_DNA"/>
</dbReference>
<proteinExistence type="predicted"/>
<evidence type="ECO:0000256" key="1">
    <source>
        <dbReference type="SAM" id="Phobius"/>
    </source>
</evidence>
<evidence type="ECO:0000313" key="3">
    <source>
        <dbReference type="Proteomes" id="UP000711178"/>
    </source>
</evidence>
<feature type="transmembrane region" description="Helical" evidence="1">
    <location>
        <begin position="56"/>
        <end position="76"/>
    </location>
</feature>
<dbReference type="InterPro" id="IPR045644">
    <property type="entry name" value="DUF6404"/>
</dbReference>
<sequence>MFGQPASPTPSQREQALQILARTGIGKANYAPPLFRLLWRLQANCPPPHFLPFWQAALLLGLFLGPSWAGLMWLLSHLLAWPQPSLPILSVAALVIGALFGLSMALYYAYGRRKYRLPTWEALASPLAAHKRA</sequence>
<dbReference type="Pfam" id="PF19942">
    <property type="entry name" value="DUF6404"/>
    <property type="match status" value="1"/>
</dbReference>
<name>A0ABS7FF38_9NEIS</name>
<dbReference type="Proteomes" id="UP000711178">
    <property type="component" value="Unassembled WGS sequence"/>
</dbReference>
<keyword evidence="3" id="KW-1185">Reference proteome</keyword>
<keyword evidence="1" id="KW-0472">Membrane</keyword>